<dbReference type="Gene3D" id="1.20.144.10">
    <property type="entry name" value="Phosphatidic acid phosphatase type 2/haloperoxidase"/>
    <property type="match status" value="1"/>
</dbReference>
<evidence type="ECO:0000313" key="4">
    <source>
        <dbReference type="Proteomes" id="UP000219440"/>
    </source>
</evidence>
<dbReference type="OrthoDB" id="5289372at2"/>
<evidence type="ECO:0000259" key="2">
    <source>
        <dbReference type="SMART" id="SM00014"/>
    </source>
</evidence>
<dbReference type="PANTHER" id="PTHR14969:SF13">
    <property type="entry name" value="AT30094P"/>
    <property type="match status" value="1"/>
</dbReference>
<feature type="transmembrane region" description="Helical" evidence="1">
    <location>
        <begin position="160"/>
        <end position="178"/>
    </location>
</feature>
<accession>A0A2C8Y5X7</accession>
<keyword evidence="1" id="KW-0812">Transmembrane</keyword>
<evidence type="ECO:0000313" key="3">
    <source>
        <dbReference type="EMBL" id="SOE45470.1"/>
    </source>
</evidence>
<keyword evidence="4" id="KW-1185">Reference proteome</keyword>
<feature type="domain" description="Phosphatidic acid phosphatase type 2/haloperoxidase" evidence="2">
    <location>
        <begin position="97"/>
        <end position="201"/>
    </location>
</feature>
<keyword evidence="1" id="KW-1133">Transmembrane helix</keyword>
<dbReference type="AlphaFoldDB" id="A0A2C8Y5X7"/>
<evidence type="ECO:0000256" key="1">
    <source>
        <dbReference type="SAM" id="Phobius"/>
    </source>
</evidence>
<proteinExistence type="predicted"/>
<dbReference type="SUPFAM" id="SSF48317">
    <property type="entry name" value="Acid phosphatase/Vanadium-dependent haloperoxidase"/>
    <property type="match status" value="1"/>
</dbReference>
<reference evidence="3 4" key="1">
    <citation type="submission" date="2017-09" db="EMBL/GenBank/DDBJ databases">
        <authorList>
            <person name="Ehlers B."/>
            <person name="Leendertz F.H."/>
        </authorList>
    </citation>
    <scope>NUCLEOTIDE SEQUENCE [LARGE SCALE GENOMIC DNA]</scope>
    <source>
        <strain evidence="3 4">CGMCC 1.05381</strain>
    </source>
</reference>
<dbReference type="InterPro" id="IPR000326">
    <property type="entry name" value="PAP2/HPO"/>
</dbReference>
<feature type="transmembrane region" description="Helical" evidence="1">
    <location>
        <begin position="135"/>
        <end position="155"/>
    </location>
</feature>
<dbReference type="InterPro" id="IPR036938">
    <property type="entry name" value="PAP2/HPO_sf"/>
</dbReference>
<organism evidence="3 4">
    <name type="scientific">Salinibacterium xinjiangense</name>
    <dbReference type="NCBI Taxonomy" id="386302"/>
    <lineage>
        <taxon>Bacteria</taxon>
        <taxon>Bacillati</taxon>
        <taxon>Actinomycetota</taxon>
        <taxon>Actinomycetes</taxon>
        <taxon>Micrococcales</taxon>
        <taxon>Microbacteriaceae</taxon>
        <taxon>Salinibacterium</taxon>
    </lineage>
</organism>
<feature type="transmembrane region" description="Helical" evidence="1">
    <location>
        <begin position="71"/>
        <end position="89"/>
    </location>
</feature>
<sequence length="216" mass="22863">MTESTSPVRRATRPRVARVVGLLAILLSIAGGGVISLLGNGPLAVDVAWFTFSNRTLSQPILQVSRFLNDAGAQVVVGVVMPIVAATLFGLRGRGWAAVAVLLCGIASAPLVNAIKSALERPRPDDQLIPVSLSAYPSGHVANLVAVLVVLALILGWRWFSVLTVVLSAAMALSRTYLNVHWITDDIGGLLLGAGLALVVWGMLADRLRVERVPHR</sequence>
<protein>
    <submittedName>
        <fullName evidence="3">Undecaprenyl-diphosphatase</fullName>
    </submittedName>
</protein>
<feature type="transmembrane region" description="Helical" evidence="1">
    <location>
        <begin position="19"/>
        <end position="39"/>
    </location>
</feature>
<feature type="transmembrane region" description="Helical" evidence="1">
    <location>
        <begin position="190"/>
        <end position="208"/>
    </location>
</feature>
<dbReference type="EMBL" id="OCST01000001">
    <property type="protein sequence ID" value="SOE45470.1"/>
    <property type="molecule type" value="Genomic_DNA"/>
</dbReference>
<dbReference type="SMART" id="SM00014">
    <property type="entry name" value="acidPPc"/>
    <property type="match status" value="1"/>
</dbReference>
<gene>
    <name evidence="3" type="ORF">SAMN06296378_0003</name>
</gene>
<dbReference type="Pfam" id="PF01569">
    <property type="entry name" value="PAP2"/>
    <property type="match status" value="1"/>
</dbReference>
<feature type="transmembrane region" description="Helical" evidence="1">
    <location>
        <begin position="96"/>
        <end position="115"/>
    </location>
</feature>
<dbReference type="RefSeq" id="WP_097059225.1">
    <property type="nucleotide sequence ID" value="NZ_BMLC01000002.1"/>
</dbReference>
<dbReference type="Proteomes" id="UP000219440">
    <property type="component" value="Unassembled WGS sequence"/>
</dbReference>
<keyword evidence="1" id="KW-0472">Membrane</keyword>
<name>A0A2C8Y5X7_9MICO</name>
<dbReference type="PANTHER" id="PTHR14969">
    <property type="entry name" value="SPHINGOSINE-1-PHOSPHATE PHOSPHOHYDROLASE"/>
    <property type="match status" value="1"/>
</dbReference>